<accession>A0ABW7BAT4</accession>
<gene>
    <name evidence="3" type="ORF">ACGFZB_28615</name>
</gene>
<dbReference type="Pfam" id="PF24146">
    <property type="entry name" value="K1-lyase_C"/>
    <property type="match status" value="1"/>
</dbReference>
<dbReference type="RefSeq" id="WP_392820876.1">
    <property type="nucleotide sequence ID" value="NZ_JBICYV010000015.1"/>
</dbReference>
<name>A0ABW7BAT4_9ACTN</name>
<evidence type="ECO:0000313" key="4">
    <source>
        <dbReference type="Proteomes" id="UP001604267"/>
    </source>
</evidence>
<dbReference type="InterPro" id="IPR056204">
    <property type="entry name" value="K1-lyase_C"/>
</dbReference>
<evidence type="ECO:0000256" key="1">
    <source>
        <dbReference type="SAM" id="MobiDB-lite"/>
    </source>
</evidence>
<feature type="region of interest" description="Disordered" evidence="1">
    <location>
        <begin position="210"/>
        <end position="230"/>
    </location>
</feature>
<organism evidence="3 4">
    <name type="scientific">Streptomyces cinerochromogenes</name>
    <dbReference type="NCBI Taxonomy" id="66422"/>
    <lineage>
        <taxon>Bacteria</taxon>
        <taxon>Bacillati</taxon>
        <taxon>Actinomycetota</taxon>
        <taxon>Actinomycetes</taxon>
        <taxon>Kitasatosporales</taxon>
        <taxon>Streptomycetaceae</taxon>
        <taxon>Streptomyces</taxon>
    </lineage>
</organism>
<evidence type="ECO:0000259" key="2">
    <source>
        <dbReference type="Pfam" id="PF24146"/>
    </source>
</evidence>
<sequence>MPSVPVTIASVLLTGRYIRPDGTPLTGTLTFEPPATLTFPDADVIGVGSATAELDESGAFSIALIATDAAGGDPSDWTYTVVERLHQANGRTFHIALPSATPVVDLADIAPTDPAGGDYVVVTGPAGKDGSQIYQGTGVPSSSLGANGDYYIDTTSGAVTWYGPKAAGTWPAGVVLTGSGSAPVTSVAGKTGAVTLVVGDVSGAVATTDTRLSDARTPTGAAGGDLGGTYPNPTVTTTHLSAPLPVAQGGTGAASSSAALAALGGVPVTTVRSITTTTVTAAAYDLLLCDATSGAITVTMPTPTAGVVVTVKKTDASANAVTISATIEGTTNPTLTGQHQAMHFVGTGSAWVRIIRPSMANIVDYPTTTDARYLQLAGGTVTGVLATARTASSDVVLTGGVAGDAFDRVRLMASGRWDVGSGTAARDTQWYRQAAATWGTDSDVAIRVAGKGLQVAEGTNAKAGVATMSAGQVTVSTTAVTANSRIQLTIQTPGGTVGSVYVNARTPGTSFVIKSTSATDTSTVAWLIVEPAA</sequence>
<comment type="caution">
    <text evidence="3">The sequence shown here is derived from an EMBL/GenBank/DDBJ whole genome shotgun (WGS) entry which is preliminary data.</text>
</comment>
<dbReference type="Proteomes" id="UP001604267">
    <property type="component" value="Unassembled WGS sequence"/>
</dbReference>
<proteinExistence type="predicted"/>
<reference evidence="3 4" key="1">
    <citation type="submission" date="2024-10" db="EMBL/GenBank/DDBJ databases">
        <title>The Natural Products Discovery Center: Release of the First 8490 Sequenced Strains for Exploring Actinobacteria Biosynthetic Diversity.</title>
        <authorList>
            <person name="Kalkreuter E."/>
            <person name="Kautsar S.A."/>
            <person name="Yang D."/>
            <person name="Bader C.D."/>
            <person name="Teijaro C.N."/>
            <person name="Fluegel L."/>
            <person name="Davis C.M."/>
            <person name="Simpson J.R."/>
            <person name="Lauterbach L."/>
            <person name="Steele A.D."/>
            <person name="Gui C."/>
            <person name="Meng S."/>
            <person name="Li G."/>
            <person name="Viehrig K."/>
            <person name="Ye F."/>
            <person name="Su P."/>
            <person name="Kiefer A.F."/>
            <person name="Nichols A."/>
            <person name="Cepeda A.J."/>
            <person name="Yan W."/>
            <person name="Fan B."/>
            <person name="Jiang Y."/>
            <person name="Adhikari A."/>
            <person name="Zheng C.-J."/>
            <person name="Schuster L."/>
            <person name="Cowan T.M."/>
            <person name="Smanski M.J."/>
            <person name="Chevrette M.G."/>
            <person name="De Carvalho L.P.S."/>
            <person name="Shen B."/>
        </authorList>
    </citation>
    <scope>NUCLEOTIDE SEQUENCE [LARGE SCALE GENOMIC DNA]</scope>
    <source>
        <strain evidence="3 4">NPDC048320</strain>
    </source>
</reference>
<dbReference type="EMBL" id="JBICYV010000015">
    <property type="protein sequence ID" value="MFG3014312.1"/>
    <property type="molecule type" value="Genomic_DNA"/>
</dbReference>
<feature type="domain" description="K1 capsule-specific polysaccharide lyase C-terminal" evidence="2">
    <location>
        <begin position="460"/>
        <end position="529"/>
    </location>
</feature>
<protein>
    <recommendedName>
        <fullName evidence="2">K1 capsule-specific polysaccharide lyase C-terminal domain-containing protein</fullName>
    </recommendedName>
</protein>
<evidence type="ECO:0000313" key="3">
    <source>
        <dbReference type="EMBL" id="MFG3014312.1"/>
    </source>
</evidence>
<keyword evidence="4" id="KW-1185">Reference proteome</keyword>